<dbReference type="Proteomes" id="UP000225706">
    <property type="component" value="Unassembled WGS sequence"/>
</dbReference>
<accession>A0A2B4RE30</accession>
<dbReference type="Pfam" id="PF00078">
    <property type="entry name" value="RVT_1"/>
    <property type="match status" value="1"/>
</dbReference>
<keyword evidence="2" id="KW-0695">RNA-directed DNA polymerase</keyword>
<dbReference type="InterPro" id="IPR000477">
    <property type="entry name" value="RT_dom"/>
</dbReference>
<feature type="domain" description="Reverse transcriptase" evidence="1">
    <location>
        <begin position="1"/>
        <end position="232"/>
    </location>
</feature>
<name>A0A2B4RE30_STYPI</name>
<comment type="caution">
    <text evidence="2">The sequence shown here is derived from an EMBL/GenBank/DDBJ whole genome shotgun (WGS) entry which is preliminary data.</text>
</comment>
<evidence type="ECO:0000313" key="3">
    <source>
        <dbReference type="Proteomes" id="UP000225706"/>
    </source>
</evidence>
<dbReference type="PROSITE" id="PS50878">
    <property type="entry name" value="RT_POL"/>
    <property type="match status" value="1"/>
</dbReference>
<dbReference type="EMBL" id="LSMT01000599">
    <property type="protein sequence ID" value="PFX15891.1"/>
    <property type="molecule type" value="Genomic_DNA"/>
</dbReference>
<evidence type="ECO:0000259" key="1">
    <source>
        <dbReference type="PROSITE" id="PS50878"/>
    </source>
</evidence>
<sequence length="232" mass="25768">MARKRQPLTQFTWVVTSPSPRKRLCRKLLNGNVNDGKRPISLLYIISKVLERCVLNRINDRLEDLIANCQPGFRSGHSCVTNLLETLDHIGAILDRAVQVDCVYLDASKAFDKVRHDILMEKLRDAGFGGNLLTWFRAYLCDRRQRVTVLGTTSRDLPVTSGVPQGSILGPALFLLYVNKLPDSILNSKVAMFADDPKVYKAVMSEDDGASLQQDLDNLSSGSISSGLAFND</sequence>
<protein>
    <submittedName>
        <fullName evidence="2">Putative RNA-directed DNA polymerase from transposon X-element</fullName>
    </submittedName>
</protein>
<dbReference type="GO" id="GO:0003964">
    <property type="term" value="F:RNA-directed DNA polymerase activity"/>
    <property type="evidence" value="ECO:0007669"/>
    <property type="project" value="UniProtKB-KW"/>
</dbReference>
<dbReference type="CDD" id="cd01650">
    <property type="entry name" value="RT_nLTR_like"/>
    <property type="match status" value="1"/>
</dbReference>
<proteinExistence type="predicted"/>
<evidence type="ECO:0000313" key="2">
    <source>
        <dbReference type="EMBL" id="PFX15891.1"/>
    </source>
</evidence>
<keyword evidence="2" id="KW-0808">Transferase</keyword>
<dbReference type="InterPro" id="IPR043502">
    <property type="entry name" value="DNA/RNA_pol_sf"/>
</dbReference>
<keyword evidence="3" id="KW-1185">Reference proteome</keyword>
<organism evidence="2 3">
    <name type="scientific">Stylophora pistillata</name>
    <name type="common">Smooth cauliflower coral</name>
    <dbReference type="NCBI Taxonomy" id="50429"/>
    <lineage>
        <taxon>Eukaryota</taxon>
        <taxon>Metazoa</taxon>
        <taxon>Cnidaria</taxon>
        <taxon>Anthozoa</taxon>
        <taxon>Hexacorallia</taxon>
        <taxon>Scleractinia</taxon>
        <taxon>Astrocoeniina</taxon>
        <taxon>Pocilloporidae</taxon>
        <taxon>Stylophora</taxon>
    </lineage>
</organism>
<keyword evidence="2" id="KW-0548">Nucleotidyltransferase</keyword>
<dbReference type="AlphaFoldDB" id="A0A2B4RE30"/>
<dbReference type="PANTHER" id="PTHR33332">
    <property type="entry name" value="REVERSE TRANSCRIPTASE DOMAIN-CONTAINING PROTEIN"/>
    <property type="match status" value="1"/>
</dbReference>
<reference evidence="3" key="1">
    <citation type="journal article" date="2017" name="bioRxiv">
        <title>Comparative analysis of the genomes of Stylophora pistillata and Acropora digitifera provides evidence for extensive differences between species of corals.</title>
        <authorList>
            <person name="Voolstra C.R."/>
            <person name="Li Y."/>
            <person name="Liew Y.J."/>
            <person name="Baumgarten S."/>
            <person name="Zoccola D."/>
            <person name="Flot J.-F."/>
            <person name="Tambutte S."/>
            <person name="Allemand D."/>
            <person name="Aranda M."/>
        </authorList>
    </citation>
    <scope>NUCLEOTIDE SEQUENCE [LARGE SCALE GENOMIC DNA]</scope>
</reference>
<dbReference type="SUPFAM" id="SSF56672">
    <property type="entry name" value="DNA/RNA polymerases"/>
    <property type="match status" value="1"/>
</dbReference>
<gene>
    <name evidence="2" type="ORF">AWC38_SpisGene19868</name>
</gene>